<dbReference type="EMBL" id="DTGZ01000071">
    <property type="protein sequence ID" value="HGV97423.1"/>
    <property type="molecule type" value="Genomic_DNA"/>
</dbReference>
<dbReference type="GO" id="GO:0005315">
    <property type="term" value="F:phosphate transmembrane transporter activity"/>
    <property type="evidence" value="ECO:0007669"/>
    <property type="project" value="InterPro"/>
</dbReference>
<evidence type="ECO:0000259" key="3">
    <source>
        <dbReference type="PROSITE" id="PS50893"/>
    </source>
</evidence>
<dbReference type="NCBIfam" id="TIGR00972">
    <property type="entry name" value="3a0107s01c2"/>
    <property type="match status" value="1"/>
</dbReference>
<dbReference type="PANTHER" id="PTHR43423">
    <property type="entry name" value="ABC TRANSPORTER I FAMILY MEMBER 17"/>
    <property type="match status" value="1"/>
</dbReference>
<dbReference type="CDD" id="cd03260">
    <property type="entry name" value="ABC_PstB_phosphate_transporter"/>
    <property type="match status" value="1"/>
</dbReference>
<name>A0A7C4TGQ4_UNCW3</name>
<proteinExistence type="predicted"/>
<gene>
    <name evidence="4" type="primary">pstB</name>
    <name evidence="4" type="ORF">ENV60_03890</name>
</gene>
<dbReference type="AlphaFoldDB" id="A0A7C4TGQ4"/>
<dbReference type="Pfam" id="PF00005">
    <property type="entry name" value="ABC_tran"/>
    <property type="match status" value="1"/>
</dbReference>
<evidence type="ECO:0000313" key="4">
    <source>
        <dbReference type="EMBL" id="HGV97423.1"/>
    </source>
</evidence>
<dbReference type="SMART" id="SM00382">
    <property type="entry name" value="AAA"/>
    <property type="match status" value="1"/>
</dbReference>
<dbReference type="PROSITE" id="PS50893">
    <property type="entry name" value="ABC_TRANSPORTER_2"/>
    <property type="match status" value="1"/>
</dbReference>
<accession>A0A7C4TGQ4</accession>
<dbReference type="PANTHER" id="PTHR43423:SF1">
    <property type="entry name" value="ABC TRANSPORTER I FAMILY MEMBER 17"/>
    <property type="match status" value="1"/>
</dbReference>
<dbReference type="InterPro" id="IPR003439">
    <property type="entry name" value="ABC_transporter-like_ATP-bd"/>
</dbReference>
<evidence type="ECO:0000256" key="1">
    <source>
        <dbReference type="ARBA" id="ARBA00022741"/>
    </source>
</evidence>
<dbReference type="InterPro" id="IPR027417">
    <property type="entry name" value="P-loop_NTPase"/>
</dbReference>
<dbReference type="InterPro" id="IPR003593">
    <property type="entry name" value="AAA+_ATPase"/>
</dbReference>
<evidence type="ECO:0000256" key="2">
    <source>
        <dbReference type="ARBA" id="ARBA00022840"/>
    </source>
</evidence>
<protein>
    <submittedName>
        <fullName evidence="4">Phosphate ABC transporter ATP-binding protein</fullName>
    </submittedName>
</protein>
<keyword evidence="2 4" id="KW-0067">ATP-binding</keyword>
<dbReference type="GO" id="GO:0016887">
    <property type="term" value="F:ATP hydrolysis activity"/>
    <property type="evidence" value="ECO:0007669"/>
    <property type="project" value="InterPro"/>
</dbReference>
<feature type="domain" description="ABC transporter" evidence="3">
    <location>
        <begin position="3"/>
        <end position="244"/>
    </location>
</feature>
<keyword evidence="1" id="KW-0547">Nucleotide-binding</keyword>
<dbReference type="InterPro" id="IPR005670">
    <property type="entry name" value="PstB-like"/>
</dbReference>
<comment type="caution">
    <text evidence="4">The sequence shown here is derived from an EMBL/GenBank/DDBJ whole genome shotgun (WGS) entry which is preliminary data.</text>
</comment>
<organism evidence="4">
    <name type="scientific">candidate division WOR-3 bacterium</name>
    <dbReference type="NCBI Taxonomy" id="2052148"/>
    <lineage>
        <taxon>Bacteria</taxon>
        <taxon>Bacteria division WOR-3</taxon>
    </lineage>
</organism>
<dbReference type="Gene3D" id="3.40.50.300">
    <property type="entry name" value="P-loop containing nucleotide triphosphate hydrolases"/>
    <property type="match status" value="1"/>
</dbReference>
<dbReference type="GO" id="GO:0005524">
    <property type="term" value="F:ATP binding"/>
    <property type="evidence" value="ECO:0007669"/>
    <property type="project" value="UniProtKB-KW"/>
</dbReference>
<reference evidence="4" key="1">
    <citation type="journal article" date="2020" name="mSystems">
        <title>Genome- and Community-Level Interaction Insights into Carbon Utilization and Element Cycling Functions of Hydrothermarchaeota in Hydrothermal Sediment.</title>
        <authorList>
            <person name="Zhou Z."/>
            <person name="Liu Y."/>
            <person name="Xu W."/>
            <person name="Pan J."/>
            <person name="Luo Z.H."/>
            <person name="Li M."/>
        </authorList>
    </citation>
    <scope>NUCLEOTIDE SEQUENCE [LARGE SCALE GENOMIC DNA]</scope>
    <source>
        <strain evidence="4">SpSt-774</strain>
    </source>
</reference>
<sequence>MIIETTHLNLFYGKFQALKDINLKIRENLITGIIGPSGCGKSTLLRVFNRMNDLIANVRITGSVFVDDEDIYSPLCDIINLRKKVGMVFQRPNVFPLSIFDNVAYGPRVWGITNRRVLTEIVERSLRAVGLFDEVKDRLQKCGLSLSLEQQQRLCIARLLAVEPEILLMDEPCSALDPIATAKIEELMIELKKRYTIVIVTHNMQQAARVADEVGFMLLGEMIEFDRASKIFTNPADERTFNYISGRFG</sequence>
<dbReference type="GO" id="GO:0016020">
    <property type="term" value="C:membrane"/>
    <property type="evidence" value="ECO:0007669"/>
    <property type="project" value="InterPro"/>
</dbReference>
<dbReference type="SUPFAM" id="SSF52540">
    <property type="entry name" value="P-loop containing nucleoside triphosphate hydrolases"/>
    <property type="match status" value="1"/>
</dbReference>
<dbReference type="GO" id="GO:0035435">
    <property type="term" value="P:phosphate ion transmembrane transport"/>
    <property type="evidence" value="ECO:0007669"/>
    <property type="project" value="InterPro"/>
</dbReference>